<gene>
    <name evidence="2" type="ORF">SAMN05421742_104187</name>
</gene>
<name>A0A1G7ZR02_9PROT</name>
<sequence>MAISGPRPPRGAPRRDPPPRDPAPGSDLGPCPLCGRPMIAGPSVDRHHWRPRRHGGRDWDWLHVVCHRKIHAELSEAALATSHHTPAALKAEPAITAFLKWVAGKPAEFIDHHHRPAGRRRRG</sequence>
<evidence type="ECO:0008006" key="4">
    <source>
        <dbReference type="Google" id="ProtNLM"/>
    </source>
</evidence>
<dbReference type="STRING" id="83401.SAMN05421742_104187"/>
<dbReference type="RefSeq" id="WP_245689362.1">
    <property type="nucleotide sequence ID" value="NZ_FNCV01000004.1"/>
</dbReference>
<evidence type="ECO:0000256" key="1">
    <source>
        <dbReference type="SAM" id="MobiDB-lite"/>
    </source>
</evidence>
<evidence type="ECO:0000313" key="3">
    <source>
        <dbReference type="Proteomes" id="UP000217076"/>
    </source>
</evidence>
<keyword evidence="3" id="KW-1185">Reference proteome</keyword>
<dbReference type="Proteomes" id="UP000217076">
    <property type="component" value="Unassembled WGS sequence"/>
</dbReference>
<feature type="compositionally biased region" description="Pro residues" evidence="1">
    <location>
        <begin position="1"/>
        <end position="11"/>
    </location>
</feature>
<dbReference type="EMBL" id="FNCV01000004">
    <property type="protein sequence ID" value="SDH10977.1"/>
    <property type="molecule type" value="Genomic_DNA"/>
</dbReference>
<dbReference type="AlphaFoldDB" id="A0A1G7ZR02"/>
<proteinExistence type="predicted"/>
<reference evidence="3" key="1">
    <citation type="submission" date="2016-10" db="EMBL/GenBank/DDBJ databases">
        <authorList>
            <person name="Varghese N."/>
            <person name="Submissions S."/>
        </authorList>
    </citation>
    <scope>NUCLEOTIDE SEQUENCE [LARGE SCALE GENOMIC DNA]</scope>
    <source>
        <strain evidence="3">930I</strain>
    </source>
</reference>
<organism evidence="2 3">
    <name type="scientific">Roseospirillum parvum</name>
    <dbReference type="NCBI Taxonomy" id="83401"/>
    <lineage>
        <taxon>Bacteria</taxon>
        <taxon>Pseudomonadati</taxon>
        <taxon>Pseudomonadota</taxon>
        <taxon>Alphaproteobacteria</taxon>
        <taxon>Rhodospirillales</taxon>
        <taxon>Rhodospirillaceae</taxon>
        <taxon>Roseospirillum</taxon>
    </lineage>
</organism>
<accession>A0A1G7ZR02</accession>
<evidence type="ECO:0000313" key="2">
    <source>
        <dbReference type="EMBL" id="SDH10977.1"/>
    </source>
</evidence>
<protein>
    <recommendedName>
        <fullName evidence="4">HNH endonuclease</fullName>
    </recommendedName>
</protein>
<feature type="region of interest" description="Disordered" evidence="1">
    <location>
        <begin position="1"/>
        <end position="36"/>
    </location>
</feature>